<name>R0LWA6_ANAPL</name>
<dbReference type="AlphaFoldDB" id="R0LWA6"/>
<gene>
    <name evidence="2" type="ORF">Anapl_11202</name>
</gene>
<organism evidence="2 3">
    <name type="scientific">Anas platyrhynchos</name>
    <name type="common">Mallard</name>
    <name type="synonym">Anas boschas</name>
    <dbReference type="NCBI Taxonomy" id="8839"/>
    <lineage>
        <taxon>Eukaryota</taxon>
        <taxon>Metazoa</taxon>
        <taxon>Chordata</taxon>
        <taxon>Craniata</taxon>
        <taxon>Vertebrata</taxon>
        <taxon>Euteleostomi</taxon>
        <taxon>Archelosauria</taxon>
        <taxon>Archosauria</taxon>
        <taxon>Dinosauria</taxon>
        <taxon>Saurischia</taxon>
        <taxon>Theropoda</taxon>
        <taxon>Coelurosauria</taxon>
        <taxon>Aves</taxon>
        <taxon>Neognathae</taxon>
        <taxon>Galloanserae</taxon>
        <taxon>Anseriformes</taxon>
        <taxon>Anatidae</taxon>
        <taxon>Anatinae</taxon>
        <taxon>Anas</taxon>
    </lineage>
</organism>
<proteinExistence type="predicted"/>
<feature type="region of interest" description="Disordered" evidence="1">
    <location>
        <begin position="414"/>
        <end position="433"/>
    </location>
</feature>
<evidence type="ECO:0000313" key="2">
    <source>
        <dbReference type="EMBL" id="EOB06065.1"/>
    </source>
</evidence>
<sequence>MAPGVQAAALAAPRTEREMRRASRAGNLDNPIKTNKQKANRYLKMCCQSGQNISALHVSYTQTLCPDCLLCGLQGKERDVPQQLVLGTDPMLLKALLGLAVPGADWATQQAHKGHCVLNHMPAVWEPNAQHRCTTQTVRVIRHAPGDTPAEPPTAPLNPQRSHTIAGEEAFQKRCPQHAPQRRPLAAALGVQAVVLNLGMEISGRQLIGELLGESEQLAVWLQELGREQLNPLFVVLELMGISCKSCCVSHSVSVTWSAGWMQTLRHGLTVACGEAAVGWGTVANKDGGPSMAARSQCPRLSTHRPSLNIECSLLLFLSSQLISSLGVGKCLNSIVQPSDTEESSPITEICSLAETHKNNNERQYTEKQVQPSDVAKGHDFLEQLSTALCSCDSALQCQASSWECGSGRPAALTSLLPQPAQPPTQPQPHPFL</sequence>
<protein>
    <submittedName>
        <fullName evidence="2">Uncharacterized protein</fullName>
    </submittedName>
</protein>
<accession>R0LWA6</accession>
<dbReference type="Proteomes" id="UP000296049">
    <property type="component" value="Unassembled WGS sequence"/>
</dbReference>
<feature type="compositionally biased region" description="Pro residues" evidence="1">
    <location>
        <begin position="420"/>
        <end position="433"/>
    </location>
</feature>
<evidence type="ECO:0000256" key="1">
    <source>
        <dbReference type="SAM" id="MobiDB-lite"/>
    </source>
</evidence>
<dbReference type="EMBL" id="KB742642">
    <property type="protein sequence ID" value="EOB06065.1"/>
    <property type="molecule type" value="Genomic_DNA"/>
</dbReference>
<feature type="region of interest" description="Disordered" evidence="1">
    <location>
        <begin position="1"/>
        <end position="33"/>
    </location>
</feature>
<evidence type="ECO:0000313" key="3">
    <source>
        <dbReference type="Proteomes" id="UP000296049"/>
    </source>
</evidence>
<reference evidence="3" key="1">
    <citation type="journal article" date="2013" name="Nat. Genet.">
        <title>The duck genome and transcriptome provide insight into an avian influenza virus reservoir species.</title>
        <authorList>
            <person name="Huang Y."/>
            <person name="Li Y."/>
            <person name="Burt D.W."/>
            <person name="Chen H."/>
            <person name="Zhang Y."/>
            <person name="Qian W."/>
            <person name="Kim H."/>
            <person name="Gan S."/>
            <person name="Zhao Y."/>
            <person name="Li J."/>
            <person name="Yi K."/>
            <person name="Feng H."/>
            <person name="Zhu P."/>
            <person name="Li B."/>
            <person name="Liu Q."/>
            <person name="Fairley S."/>
            <person name="Magor K.E."/>
            <person name="Du Z."/>
            <person name="Hu X."/>
            <person name="Goodman L."/>
            <person name="Tafer H."/>
            <person name="Vignal A."/>
            <person name="Lee T."/>
            <person name="Kim K.W."/>
            <person name="Sheng Z."/>
            <person name="An Y."/>
            <person name="Searle S."/>
            <person name="Herrero J."/>
            <person name="Groenen M.A."/>
            <person name="Crooijmans R.P."/>
            <person name="Faraut T."/>
            <person name="Cai Q."/>
            <person name="Webster R.G."/>
            <person name="Aldridge J.R."/>
            <person name="Warren W.C."/>
            <person name="Bartschat S."/>
            <person name="Kehr S."/>
            <person name="Marz M."/>
            <person name="Stadler P.F."/>
            <person name="Smith J."/>
            <person name="Kraus R.H."/>
            <person name="Zhao Y."/>
            <person name="Ren L."/>
            <person name="Fei J."/>
            <person name="Morisson M."/>
            <person name="Kaiser P."/>
            <person name="Griffin D.K."/>
            <person name="Rao M."/>
            <person name="Pitel F."/>
            <person name="Wang J."/>
            <person name="Li N."/>
        </authorList>
    </citation>
    <scope>NUCLEOTIDE SEQUENCE [LARGE SCALE GENOMIC DNA]</scope>
</reference>
<keyword evidence="3" id="KW-1185">Reference proteome</keyword>